<dbReference type="EMBL" id="DXCO01000005">
    <property type="protein sequence ID" value="HIY77536.1"/>
    <property type="molecule type" value="Genomic_DNA"/>
</dbReference>
<evidence type="ECO:0000313" key="2">
    <source>
        <dbReference type="EMBL" id="HIY77536.1"/>
    </source>
</evidence>
<comment type="caution">
    <text evidence="2">The sequence shown here is derived from an EMBL/GenBank/DDBJ whole genome shotgun (WGS) entry which is preliminary data.</text>
</comment>
<protein>
    <submittedName>
        <fullName evidence="2">Uncharacterized protein</fullName>
    </submittedName>
</protein>
<proteinExistence type="predicted"/>
<feature type="transmembrane region" description="Helical" evidence="1">
    <location>
        <begin position="44"/>
        <end position="64"/>
    </location>
</feature>
<feature type="transmembrane region" description="Helical" evidence="1">
    <location>
        <begin position="15"/>
        <end position="38"/>
    </location>
</feature>
<reference evidence="2" key="2">
    <citation type="submission" date="2021-04" db="EMBL/GenBank/DDBJ databases">
        <authorList>
            <person name="Gilroy R."/>
        </authorList>
    </citation>
    <scope>NUCLEOTIDE SEQUENCE</scope>
    <source>
        <strain evidence="2">CHK199-9574</strain>
    </source>
</reference>
<reference evidence="2" key="1">
    <citation type="journal article" date="2021" name="PeerJ">
        <title>Extensive microbial diversity within the chicken gut microbiome revealed by metagenomics and culture.</title>
        <authorList>
            <person name="Gilroy R."/>
            <person name="Ravi A."/>
            <person name="Getino M."/>
            <person name="Pursley I."/>
            <person name="Horton D.L."/>
            <person name="Alikhan N.F."/>
            <person name="Baker D."/>
            <person name="Gharbi K."/>
            <person name="Hall N."/>
            <person name="Watson M."/>
            <person name="Adriaenssens E.M."/>
            <person name="Foster-Nyarko E."/>
            <person name="Jarju S."/>
            <person name="Secka A."/>
            <person name="Antonio M."/>
            <person name="Oren A."/>
            <person name="Chaudhuri R.R."/>
            <person name="La Ragione R."/>
            <person name="Hildebrand F."/>
            <person name="Pallen M.J."/>
        </authorList>
    </citation>
    <scope>NUCLEOTIDE SEQUENCE</scope>
    <source>
        <strain evidence="2">CHK199-9574</strain>
    </source>
</reference>
<keyword evidence="1" id="KW-0812">Transmembrane</keyword>
<accession>A0A9D2CFR3</accession>
<keyword evidence="1" id="KW-1133">Transmembrane helix</keyword>
<evidence type="ECO:0000313" key="3">
    <source>
        <dbReference type="Proteomes" id="UP000824135"/>
    </source>
</evidence>
<name>A0A9D2CFR3_9FIRM</name>
<organism evidence="2 3">
    <name type="scientific">Candidatus Borkfalkia excrementavium</name>
    <dbReference type="NCBI Taxonomy" id="2838505"/>
    <lineage>
        <taxon>Bacteria</taxon>
        <taxon>Bacillati</taxon>
        <taxon>Bacillota</taxon>
        <taxon>Clostridia</taxon>
        <taxon>Christensenellales</taxon>
        <taxon>Christensenellaceae</taxon>
        <taxon>Candidatus Borkfalkia</taxon>
    </lineage>
</organism>
<evidence type="ECO:0000256" key="1">
    <source>
        <dbReference type="SAM" id="Phobius"/>
    </source>
</evidence>
<dbReference type="AlphaFoldDB" id="A0A9D2CFR3"/>
<dbReference type="Proteomes" id="UP000824135">
    <property type="component" value="Unassembled WGS sequence"/>
</dbReference>
<sequence length="195" mass="21751">MQKVKKHTLAFETKLIYLLCVAVLLVFAAAAVAGWLFAPFPIGAVLTGVCGFAVLFLALLACGWTKYSTQYYRIACSGEYPAVHFTDNAGIVFYAANAETVGGYLRELGRIPPLPERYTREEWLMREQTTDELRRRTLGNCVVASYPPLCLADLVLLQSKTIFLSRKTYGTYRAFFDCSGIKNTNTFIFINGGQE</sequence>
<gene>
    <name evidence="2" type="ORF">H9728_00675</name>
</gene>
<keyword evidence="1" id="KW-0472">Membrane</keyword>